<comment type="subcellular location">
    <subcellularLocation>
        <location evidence="1">Secreted</location>
    </subcellularLocation>
</comment>
<organism evidence="8 9">
    <name type="scientific">Lynx pardinus</name>
    <name type="common">Iberian lynx</name>
    <name type="synonym">Felis pardina</name>
    <dbReference type="NCBI Taxonomy" id="191816"/>
    <lineage>
        <taxon>Eukaryota</taxon>
        <taxon>Metazoa</taxon>
        <taxon>Chordata</taxon>
        <taxon>Craniata</taxon>
        <taxon>Vertebrata</taxon>
        <taxon>Euteleostomi</taxon>
        <taxon>Mammalia</taxon>
        <taxon>Eutheria</taxon>
        <taxon>Laurasiatheria</taxon>
        <taxon>Carnivora</taxon>
        <taxon>Feliformia</taxon>
        <taxon>Felidae</taxon>
        <taxon>Felinae</taxon>
        <taxon>Lynx</taxon>
    </lineage>
</organism>
<dbReference type="GO" id="GO:0070062">
    <property type="term" value="C:extracellular exosome"/>
    <property type="evidence" value="ECO:0007669"/>
    <property type="project" value="TreeGrafter"/>
</dbReference>
<dbReference type="PANTHER" id="PTHR47145:SF1">
    <property type="entry name" value="BPI FOLD-CONTAINING FAMILY A MEMBER 2"/>
    <property type="match status" value="1"/>
</dbReference>
<dbReference type="Pfam" id="PF01273">
    <property type="entry name" value="LBP_BPI_CETP"/>
    <property type="match status" value="1"/>
</dbReference>
<dbReference type="AlphaFoldDB" id="A0A485M9X5"/>
<keyword evidence="9" id="KW-1185">Reference proteome</keyword>
<protein>
    <submittedName>
        <fullName evidence="8">Short lung and nasal epithelium</fullName>
    </submittedName>
</protein>
<dbReference type="InterPro" id="IPR052507">
    <property type="entry name" value="BPI_fold-antibacterial"/>
</dbReference>
<evidence type="ECO:0000256" key="5">
    <source>
        <dbReference type="ARBA" id="ARBA00023157"/>
    </source>
</evidence>
<dbReference type="InterPro" id="IPR017943">
    <property type="entry name" value="Bactericidal_perm-incr_a/b_dom"/>
</dbReference>
<reference evidence="8 9" key="1">
    <citation type="submission" date="2019-01" db="EMBL/GenBank/DDBJ databases">
        <authorList>
            <person name="Alioto T."/>
            <person name="Alioto T."/>
        </authorList>
    </citation>
    <scope>NUCLEOTIDE SEQUENCE [LARGE SCALE GENOMIC DNA]</scope>
</reference>
<comment type="similarity">
    <text evidence="2">Belongs to the BPI/LBP/Plunc superfamily. Plunc family.</text>
</comment>
<name>A0A485M9X5_LYNPA</name>
<evidence type="ECO:0000259" key="7">
    <source>
        <dbReference type="Pfam" id="PF01273"/>
    </source>
</evidence>
<evidence type="ECO:0000256" key="4">
    <source>
        <dbReference type="ARBA" id="ARBA00022729"/>
    </source>
</evidence>
<gene>
    <name evidence="8" type="ORF">LYPA_23C013711</name>
</gene>
<accession>A0A485M9X5</accession>
<evidence type="ECO:0000313" key="9">
    <source>
        <dbReference type="Proteomes" id="UP000386466"/>
    </source>
</evidence>
<evidence type="ECO:0000256" key="1">
    <source>
        <dbReference type="ARBA" id="ARBA00004613"/>
    </source>
</evidence>
<proteinExistence type="inferred from homology"/>
<dbReference type="Proteomes" id="UP000386466">
    <property type="component" value="Unassembled WGS sequence"/>
</dbReference>
<sequence>MLQLWKLVLLCGLLTGTSASLLGDLSNDLNNVVDKLKPAVEKGLETIDNTVESILQKLKADVAVLQDSKVWQLAKQKLQEAEKLVNDALSKVLSLKNGTLSLNILNSRILNIRIELTPDGEGINIRVPVTANVTLALPLIGKKVNLKVSLDLLTSLRLETDAQTGIPKVVVGECLSDSDSISITLLDGHSQLINKVLNSMTSILEKTVSHLIEKDVCPLIHLLVSTVDEHILHDIIDEQTEAQRSGLTCLRSHGCQTDPLESSSHWGLVSIGE</sequence>
<keyword evidence="3" id="KW-0964">Secreted</keyword>
<evidence type="ECO:0000256" key="3">
    <source>
        <dbReference type="ARBA" id="ARBA00022525"/>
    </source>
</evidence>
<dbReference type="EMBL" id="CAAGRJ010000001">
    <property type="protein sequence ID" value="VFV17069.1"/>
    <property type="molecule type" value="Genomic_DNA"/>
</dbReference>
<keyword evidence="4 6" id="KW-0732">Signal</keyword>
<dbReference type="Gene3D" id="3.15.10.10">
    <property type="entry name" value="Bactericidal permeability-increasing protein, domain 1"/>
    <property type="match status" value="1"/>
</dbReference>
<dbReference type="InterPro" id="IPR017942">
    <property type="entry name" value="Lipid-bd_serum_glycop_N"/>
</dbReference>
<feature type="chain" id="PRO_5019765981" evidence="6">
    <location>
        <begin position="20"/>
        <end position="273"/>
    </location>
</feature>
<evidence type="ECO:0000313" key="8">
    <source>
        <dbReference type="EMBL" id="VFV17069.1"/>
    </source>
</evidence>
<feature type="signal peptide" evidence="6">
    <location>
        <begin position="1"/>
        <end position="19"/>
    </location>
</feature>
<feature type="domain" description="Lipid-binding serum glycoprotein N-terminal" evidence="7">
    <location>
        <begin position="71"/>
        <end position="226"/>
    </location>
</feature>
<evidence type="ECO:0000256" key="6">
    <source>
        <dbReference type="SAM" id="SignalP"/>
    </source>
</evidence>
<dbReference type="GO" id="GO:0001530">
    <property type="term" value="F:lipopolysaccharide binding"/>
    <property type="evidence" value="ECO:0007669"/>
    <property type="project" value="TreeGrafter"/>
</dbReference>
<dbReference type="GO" id="GO:0030141">
    <property type="term" value="C:secretory granule"/>
    <property type="evidence" value="ECO:0007669"/>
    <property type="project" value="TreeGrafter"/>
</dbReference>
<dbReference type="PANTHER" id="PTHR47145">
    <property type="entry name" value="BPI FOLD-CONTAINING FAMILY A MEMBER 2"/>
    <property type="match status" value="1"/>
</dbReference>
<keyword evidence="5" id="KW-1015">Disulfide bond</keyword>
<dbReference type="SUPFAM" id="SSF55394">
    <property type="entry name" value="Bactericidal permeability-increasing protein, BPI"/>
    <property type="match status" value="1"/>
</dbReference>
<evidence type="ECO:0000256" key="2">
    <source>
        <dbReference type="ARBA" id="ARBA00009020"/>
    </source>
</evidence>